<proteinExistence type="predicted"/>
<gene>
    <name evidence="2" type="ORF">MHPYR_190008</name>
</gene>
<protein>
    <submittedName>
        <fullName evidence="2">Regulator of cell morphogenesis and NO signaling</fullName>
    </submittedName>
</protein>
<name>A0A1Y5PDS3_9MYCO</name>
<evidence type="ECO:0000259" key="1">
    <source>
        <dbReference type="Pfam" id="PF01814"/>
    </source>
</evidence>
<dbReference type="AlphaFoldDB" id="A0A1Y5PDS3"/>
<dbReference type="Gene3D" id="1.20.120.520">
    <property type="entry name" value="nmb1532 protein domain like"/>
    <property type="match status" value="1"/>
</dbReference>
<feature type="domain" description="Hemerythrin-like" evidence="1">
    <location>
        <begin position="22"/>
        <end position="137"/>
    </location>
</feature>
<accession>A0A1Y5PDS3</accession>
<dbReference type="Pfam" id="PF01814">
    <property type="entry name" value="Hemerythrin"/>
    <property type="match status" value="1"/>
</dbReference>
<dbReference type="InterPro" id="IPR012312">
    <property type="entry name" value="Hemerythrin-like"/>
</dbReference>
<sequence length="170" mass="19158">MGQVLRNDEGDNTMPDGVLSVVLQREHHEIDSAIASFIETLDGGCVQPQLLRAALEALRRHIYLEETLLFPPIRAAGVMMPILVMMREHGELWRTMGALTDLIVDTNDSEQLRDTCYRLLRQLEQHNSKEEPIIYPHADTDLPAQVSAELARFIETGRIPDGWVCQQAGT</sequence>
<organism evidence="2">
    <name type="scientific">uncultured Mycobacterium sp</name>
    <dbReference type="NCBI Taxonomy" id="171292"/>
    <lineage>
        <taxon>Bacteria</taxon>
        <taxon>Bacillati</taxon>
        <taxon>Actinomycetota</taxon>
        <taxon>Actinomycetes</taxon>
        <taxon>Mycobacteriales</taxon>
        <taxon>Mycobacteriaceae</taxon>
        <taxon>Mycobacterium</taxon>
        <taxon>environmental samples</taxon>
    </lineage>
</organism>
<dbReference type="EMBL" id="FLQS01000011">
    <property type="protein sequence ID" value="SBS74058.1"/>
    <property type="molecule type" value="Genomic_DNA"/>
</dbReference>
<evidence type="ECO:0000313" key="2">
    <source>
        <dbReference type="EMBL" id="SBS74058.1"/>
    </source>
</evidence>
<reference evidence="2" key="1">
    <citation type="submission" date="2016-03" db="EMBL/GenBank/DDBJ databases">
        <authorList>
            <person name="Ploux O."/>
        </authorList>
    </citation>
    <scope>NUCLEOTIDE SEQUENCE</scope>
    <source>
        <strain evidence="2">UC10</strain>
    </source>
</reference>